<dbReference type="Proteomes" id="UP000198561">
    <property type="component" value="Unassembled WGS sequence"/>
</dbReference>
<dbReference type="AlphaFoldDB" id="A0A1H6HH30"/>
<protein>
    <submittedName>
        <fullName evidence="1">Uncharacterized protein</fullName>
    </submittedName>
</protein>
<dbReference type="EMBL" id="FNWQ01000002">
    <property type="protein sequence ID" value="SEH33575.1"/>
    <property type="molecule type" value="Genomic_DNA"/>
</dbReference>
<dbReference type="STRING" id="680127.SAMN05421593_2368"/>
<proteinExistence type="predicted"/>
<name>A0A1H6HH30_CHRCI</name>
<organism evidence="1 2">
    <name type="scientific">Chryseobacterium culicis</name>
    <dbReference type="NCBI Taxonomy" id="680127"/>
    <lineage>
        <taxon>Bacteria</taxon>
        <taxon>Pseudomonadati</taxon>
        <taxon>Bacteroidota</taxon>
        <taxon>Flavobacteriia</taxon>
        <taxon>Flavobacteriales</taxon>
        <taxon>Weeksellaceae</taxon>
        <taxon>Chryseobacterium group</taxon>
        <taxon>Chryseobacterium</taxon>
    </lineage>
</organism>
<evidence type="ECO:0000313" key="2">
    <source>
        <dbReference type="Proteomes" id="UP000198561"/>
    </source>
</evidence>
<accession>A0A1H6HH30</accession>
<reference evidence="1 2" key="1">
    <citation type="submission" date="2016-10" db="EMBL/GenBank/DDBJ databases">
        <authorList>
            <person name="de Groot N.N."/>
        </authorList>
    </citation>
    <scope>NUCLEOTIDE SEQUENCE [LARGE SCALE GENOMIC DNA]</scope>
    <source>
        <strain evidence="1 2">DSM 23031</strain>
    </source>
</reference>
<gene>
    <name evidence="1" type="ORF">SAMN05421593_2368</name>
</gene>
<sequence>MVKYSIGSNKERKLSMGLTALQQGDRIQQ</sequence>
<evidence type="ECO:0000313" key="1">
    <source>
        <dbReference type="EMBL" id="SEH33575.1"/>
    </source>
</evidence>